<feature type="transmembrane region" description="Helical" evidence="8">
    <location>
        <begin position="179"/>
        <end position="202"/>
    </location>
</feature>
<evidence type="ECO:0000313" key="9">
    <source>
        <dbReference type="EMBL" id="MDQ0350266.1"/>
    </source>
</evidence>
<dbReference type="InterPro" id="IPR004761">
    <property type="entry name" value="Spore_GerAB"/>
</dbReference>
<feature type="transmembrane region" description="Helical" evidence="8">
    <location>
        <begin position="214"/>
        <end position="237"/>
    </location>
</feature>
<feature type="transmembrane region" description="Helical" evidence="8">
    <location>
        <begin position="140"/>
        <end position="159"/>
    </location>
</feature>
<keyword evidence="4" id="KW-0309">Germination</keyword>
<dbReference type="Proteomes" id="UP001236723">
    <property type="component" value="Unassembled WGS sequence"/>
</dbReference>
<reference evidence="9 10" key="1">
    <citation type="submission" date="2023-07" db="EMBL/GenBank/DDBJ databases">
        <title>Genomic Encyclopedia of Type Strains, Phase IV (KMG-IV): sequencing the most valuable type-strain genomes for metagenomic binning, comparative biology and taxonomic classification.</title>
        <authorList>
            <person name="Goeker M."/>
        </authorList>
    </citation>
    <scope>NUCLEOTIDE SEQUENCE [LARGE SCALE GENOMIC DNA]</scope>
    <source>
        <strain evidence="9 10">DSM 15448</strain>
    </source>
</reference>
<sequence>MKNERVNFIYVLLLLVTSVGLLNHVIMIPALYEAAGRDAWLSIIGTFIALVPWVYIIPFIAKKTNQEHIIKWMQDRISKWIVYPIVAFISLFLLLTTTVTLYDLTIWTSITYLPNTPKLILLIMFLFICLYLVSMSIRTIVIVNTILLPIVIFLGFFVATTNLPNKNYSLLFPVLVDGFHPMLMGMIFTTACMVEVFIIVFIQHRIKTKIRYSGILMITAILMMLGLGPVMGGIAAFGPEVAMKQRFPAYSQWQLVTIGRYIEHLDFFSVYQWLSGGLIRISLSLFMLMEILRINQVKKRKIILPIICLFVLTIAMLPINDMLFVSFLKNFYLPFNLIFITTLSFVLLIIVMIKGKGKGSS</sequence>
<dbReference type="Pfam" id="PF03845">
    <property type="entry name" value="Spore_permease"/>
    <property type="match status" value="1"/>
</dbReference>
<feature type="transmembrane region" description="Helical" evidence="8">
    <location>
        <begin position="331"/>
        <end position="353"/>
    </location>
</feature>
<keyword evidence="5 8" id="KW-0812">Transmembrane</keyword>
<keyword evidence="7 8" id="KW-0472">Membrane</keyword>
<name>A0ABU0DPA7_9BACI</name>
<evidence type="ECO:0000256" key="8">
    <source>
        <dbReference type="SAM" id="Phobius"/>
    </source>
</evidence>
<keyword evidence="6 8" id="KW-1133">Transmembrane helix</keyword>
<feature type="transmembrane region" description="Helical" evidence="8">
    <location>
        <begin position="302"/>
        <end position="319"/>
    </location>
</feature>
<comment type="subcellular location">
    <subcellularLocation>
        <location evidence="1">Membrane</location>
        <topology evidence="1">Multi-pass membrane protein</topology>
    </subcellularLocation>
</comment>
<protein>
    <submittedName>
        <fullName evidence="9">Spore germination protein (Amino acid permease)</fullName>
    </submittedName>
</protein>
<feature type="transmembrane region" description="Helical" evidence="8">
    <location>
        <begin position="81"/>
        <end position="104"/>
    </location>
</feature>
<accession>A0ABU0DPA7</accession>
<dbReference type="PANTHER" id="PTHR34975">
    <property type="entry name" value="SPORE GERMINATION PROTEIN A2"/>
    <property type="match status" value="1"/>
</dbReference>
<keyword evidence="3" id="KW-0813">Transport</keyword>
<proteinExistence type="inferred from homology"/>
<feature type="transmembrane region" description="Helical" evidence="8">
    <location>
        <begin position="39"/>
        <end position="61"/>
    </location>
</feature>
<evidence type="ECO:0000256" key="5">
    <source>
        <dbReference type="ARBA" id="ARBA00022692"/>
    </source>
</evidence>
<feature type="transmembrane region" description="Helical" evidence="8">
    <location>
        <begin position="7"/>
        <end position="27"/>
    </location>
</feature>
<dbReference type="PANTHER" id="PTHR34975:SF2">
    <property type="entry name" value="SPORE GERMINATION PROTEIN A2"/>
    <property type="match status" value="1"/>
</dbReference>
<keyword evidence="10" id="KW-1185">Reference proteome</keyword>
<evidence type="ECO:0000256" key="6">
    <source>
        <dbReference type="ARBA" id="ARBA00022989"/>
    </source>
</evidence>
<evidence type="ECO:0000256" key="2">
    <source>
        <dbReference type="ARBA" id="ARBA00007998"/>
    </source>
</evidence>
<evidence type="ECO:0000256" key="3">
    <source>
        <dbReference type="ARBA" id="ARBA00022448"/>
    </source>
</evidence>
<comment type="similarity">
    <text evidence="2">Belongs to the amino acid-polyamine-organocation (APC) superfamily. Spore germination protein (SGP) (TC 2.A.3.9) family.</text>
</comment>
<evidence type="ECO:0000256" key="7">
    <source>
        <dbReference type="ARBA" id="ARBA00023136"/>
    </source>
</evidence>
<dbReference type="RefSeq" id="WP_307064984.1">
    <property type="nucleotide sequence ID" value="NZ_JAUSUP010000001.1"/>
</dbReference>
<feature type="transmembrane region" description="Helical" evidence="8">
    <location>
        <begin position="116"/>
        <end position="133"/>
    </location>
</feature>
<dbReference type="NCBIfam" id="TIGR00912">
    <property type="entry name" value="2A0309"/>
    <property type="match status" value="1"/>
</dbReference>
<dbReference type="EMBL" id="JAUSUP010000001">
    <property type="protein sequence ID" value="MDQ0350266.1"/>
    <property type="molecule type" value="Genomic_DNA"/>
</dbReference>
<gene>
    <name evidence="9" type="ORF">J2R98_000069</name>
</gene>
<evidence type="ECO:0000256" key="1">
    <source>
        <dbReference type="ARBA" id="ARBA00004141"/>
    </source>
</evidence>
<evidence type="ECO:0000313" key="10">
    <source>
        <dbReference type="Proteomes" id="UP001236723"/>
    </source>
</evidence>
<feature type="transmembrane region" description="Helical" evidence="8">
    <location>
        <begin position="270"/>
        <end position="290"/>
    </location>
</feature>
<organism evidence="9 10">
    <name type="scientific">Alkalibacillus filiformis</name>
    <dbReference type="NCBI Taxonomy" id="200990"/>
    <lineage>
        <taxon>Bacteria</taxon>
        <taxon>Bacillati</taxon>
        <taxon>Bacillota</taxon>
        <taxon>Bacilli</taxon>
        <taxon>Bacillales</taxon>
        <taxon>Bacillaceae</taxon>
        <taxon>Alkalibacillus</taxon>
    </lineage>
</organism>
<comment type="caution">
    <text evidence="9">The sequence shown here is derived from an EMBL/GenBank/DDBJ whole genome shotgun (WGS) entry which is preliminary data.</text>
</comment>
<evidence type="ECO:0000256" key="4">
    <source>
        <dbReference type="ARBA" id="ARBA00022544"/>
    </source>
</evidence>